<dbReference type="PROSITE" id="PS50011">
    <property type="entry name" value="PROTEIN_KINASE_DOM"/>
    <property type="match status" value="1"/>
</dbReference>
<dbReference type="SUPFAM" id="SSF56112">
    <property type="entry name" value="Protein kinase-like (PK-like)"/>
    <property type="match status" value="1"/>
</dbReference>
<evidence type="ECO:0000256" key="17">
    <source>
        <dbReference type="ARBA" id="ARBA00048679"/>
    </source>
</evidence>
<dbReference type="GO" id="GO:0005524">
    <property type="term" value="F:ATP binding"/>
    <property type="evidence" value="ECO:0007669"/>
    <property type="project" value="UniProtKB-KW"/>
</dbReference>
<dbReference type="Gene3D" id="3.30.200.20">
    <property type="entry name" value="Phosphorylase Kinase, domain 1"/>
    <property type="match status" value="1"/>
</dbReference>
<evidence type="ECO:0000256" key="15">
    <source>
        <dbReference type="ARBA" id="ARBA00023180"/>
    </source>
</evidence>
<dbReference type="FunFam" id="3.80.10.10:FF:000129">
    <property type="entry name" value="Leucine-rich repeat receptor-like kinase"/>
    <property type="match status" value="1"/>
</dbReference>
<evidence type="ECO:0000256" key="14">
    <source>
        <dbReference type="ARBA" id="ARBA00023170"/>
    </source>
</evidence>
<evidence type="ECO:0000256" key="9">
    <source>
        <dbReference type="ARBA" id="ARBA00022741"/>
    </source>
</evidence>
<dbReference type="AlphaFoldDB" id="A0AAN8Z752"/>
<keyword evidence="9" id="KW-0547">Nucleotide-binding</keyword>
<comment type="caution">
    <text evidence="20">The sequence shown here is derived from an EMBL/GenBank/DDBJ whole genome shotgun (WGS) entry which is preliminary data.</text>
</comment>
<evidence type="ECO:0000256" key="1">
    <source>
        <dbReference type="ARBA" id="ARBA00004479"/>
    </source>
</evidence>
<dbReference type="InterPro" id="IPR001611">
    <property type="entry name" value="Leu-rich_rpt"/>
</dbReference>
<dbReference type="Proteomes" id="UP001370490">
    <property type="component" value="Unassembled WGS sequence"/>
</dbReference>
<evidence type="ECO:0000313" key="21">
    <source>
        <dbReference type="Proteomes" id="UP001370490"/>
    </source>
</evidence>
<dbReference type="GO" id="GO:0016020">
    <property type="term" value="C:membrane"/>
    <property type="evidence" value="ECO:0007669"/>
    <property type="project" value="UniProtKB-SubCell"/>
</dbReference>
<evidence type="ECO:0000256" key="11">
    <source>
        <dbReference type="ARBA" id="ARBA00022840"/>
    </source>
</evidence>
<comment type="catalytic activity">
    <reaction evidence="16">
        <text>L-threonyl-[protein] + ATP = O-phospho-L-threonyl-[protein] + ADP + H(+)</text>
        <dbReference type="Rhea" id="RHEA:46608"/>
        <dbReference type="Rhea" id="RHEA-COMP:11060"/>
        <dbReference type="Rhea" id="RHEA-COMP:11605"/>
        <dbReference type="ChEBI" id="CHEBI:15378"/>
        <dbReference type="ChEBI" id="CHEBI:30013"/>
        <dbReference type="ChEBI" id="CHEBI:30616"/>
        <dbReference type="ChEBI" id="CHEBI:61977"/>
        <dbReference type="ChEBI" id="CHEBI:456216"/>
        <dbReference type="EC" id="2.7.11.1"/>
    </reaction>
</comment>
<dbReference type="FunFam" id="3.80.10.10:FF:000383">
    <property type="entry name" value="Leucine-rich repeat receptor protein kinase EMS1"/>
    <property type="match status" value="2"/>
</dbReference>
<dbReference type="EC" id="2.7.11.1" evidence="2"/>
<evidence type="ECO:0000256" key="7">
    <source>
        <dbReference type="ARBA" id="ARBA00022729"/>
    </source>
</evidence>
<keyword evidence="15" id="KW-0325">Glycoprotein</keyword>
<proteinExistence type="predicted"/>
<reference evidence="20 21" key="1">
    <citation type="submission" date="2023-12" db="EMBL/GenBank/DDBJ databases">
        <title>A high-quality genome assembly for Dillenia turbinata (Dilleniales).</title>
        <authorList>
            <person name="Chanderbali A."/>
        </authorList>
    </citation>
    <scope>NUCLEOTIDE SEQUENCE [LARGE SCALE GENOMIC DNA]</scope>
    <source>
        <strain evidence="20">LSX21</strain>
        <tissue evidence="20">Leaf</tissue>
    </source>
</reference>
<dbReference type="InterPro" id="IPR032675">
    <property type="entry name" value="LRR_dom_sf"/>
</dbReference>
<organism evidence="20 21">
    <name type="scientific">Dillenia turbinata</name>
    <dbReference type="NCBI Taxonomy" id="194707"/>
    <lineage>
        <taxon>Eukaryota</taxon>
        <taxon>Viridiplantae</taxon>
        <taxon>Streptophyta</taxon>
        <taxon>Embryophyta</taxon>
        <taxon>Tracheophyta</taxon>
        <taxon>Spermatophyta</taxon>
        <taxon>Magnoliopsida</taxon>
        <taxon>eudicotyledons</taxon>
        <taxon>Gunneridae</taxon>
        <taxon>Pentapetalae</taxon>
        <taxon>Dilleniales</taxon>
        <taxon>Dilleniaceae</taxon>
        <taxon>Dillenia</taxon>
    </lineage>
</organism>
<dbReference type="Gene3D" id="1.10.510.10">
    <property type="entry name" value="Transferase(Phosphotransferase) domain 1"/>
    <property type="match status" value="1"/>
</dbReference>
<keyword evidence="5" id="KW-0808">Transferase</keyword>
<keyword evidence="10" id="KW-0418">Kinase</keyword>
<feature type="transmembrane region" description="Helical" evidence="18">
    <location>
        <begin position="626"/>
        <end position="651"/>
    </location>
</feature>
<dbReference type="PANTHER" id="PTHR48053">
    <property type="entry name" value="LEUCINE RICH REPEAT FAMILY PROTEIN, EXPRESSED"/>
    <property type="match status" value="1"/>
</dbReference>
<dbReference type="InterPro" id="IPR055414">
    <property type="entry name" value="LRR_R13L4/SHOC2-like"/>
</dbReference>
<dbReference type="FunFam" id="3.80.10.10:FF:000726">
    <property type="entry name" value="Probably inactive leucine-rich repeat receptor-like protein kinase"/>
    <property type="match status" value="1"/>
</dbReference>
<comment type="subcellular location">
    <subcellularLocation>
        <location evidence="1">Membrane</location>
        <topology evidence="1">Single-pass type I membrane protein</topology>
    </subcellularLocation>
</comment>
<dbReference type="Pfam" id="PF13855">
    <property type="entry name" value="LRR_8"/>
    <property type="match status" value="1"/>
</dbReference>
<accession>A0AAN8Z752</accession>
<evidence type="ECO:0000256" key="5">
    <source>
        <dbReference type="ARBA" id="ARBA00022679"/>
    </source>
</evidence>
<dbReference type="PRINTS" id="PR00019">
    <property type="entry name" value="LEURICHRPT"/>
</dbReference>
<keyword evidence="21" id="KW-1185">Reference proteome</keyword>
<name>A0AAN8Z752_9MAGN</name>
<keyword evidence="14" id="KW-0675">Receptor</keyword>
<dbReference type="GO" id="GO:0004674">
    <property type="term" value="F:protein serine/threonine kinase activity"/>
    <property type="evidence" value="ECO:0007669"/>
    <property type="project" value="UniProtKB-KW"/>
</dbReference>
<evidence type="ECO:0000256" key="8">
    <source>
        <dbReference type="ARBA" id="ARBA00022737"/>
    </source>
</evidence>
<evidence type="ECO:0000256" key="12">
    <source>
        <dbReference type="ARBA" id="ARBA00022989"/>
    </source>
</evidence>
<feature type="domain" description="Protein kinase" evidence="19">
    <location>
        <begin position="647"/>
        <end position="941"/>
    </location>
</feature>
<keyword evidence="11" id="KW-0067">ATP-binding</keyword>
<comment type="catalytic activity">
    <reaction evidence="17">
        <text>L-seryl-[protein] + ATP = O-phospho-L-seryl-[protein] + ADP + H(+)</text>
        <dbReference type="Rhea" id="RHEA:17989"/>
        <dbReference type="Rhea" id="RHEA-COMP:9863"/>
        <dbReference type="Rhea" id="RHEA-COMP:11604"/>
        <dbReference type="ChEBI" id="CHEBI:15378"/>
        <dbReference type="ChEBI" id="CHEBI:29999"/>
        <dbReference type="ChEBI" id="CHEBI:30616"/>
        <dbReference type="ChEBI" id="CHEBI:83421"/>
        <dbReference type="ChEBI" id="CHEBI:456216"/>
        <dbReference type="EC" id="2.7.11.1"/>
    </reaction>
</comment>
<keyword evidence="4" id="KW-0433">Leucine-rich repeat</keyword>
<evidence type="ECO:0000256" key="2">
    <source>
        <dbReference type="ARBA" id="ARBA00012513"/>
    </source>
</evidence>
<evidence type="ECO:0000313" key="20">
    <source>
        <dbReference type="EMBL" id="KAK6927347.1"/>
    </source>
</evidence>
<evidence type="ECO:0000259" key="19">
    <source>
        <dbReference type="PROSITE" id="PS50011"/>
    </source>
</evidence>
<keyword evidence="13 18" id="KW-0472">Membrane</keyword>
<dbReference type="EMBL" id="JBAMMX010000014">
    <property type="protein sequence ID" value="KAK6927347.1"/>
    <property type="molecule type" value="Genomic_DNA"/>
</dbReference>
<evidence type="ECO:0000256" key="6">
    <source>
        <dbReference type="ARBA" id="ARBA00022692"/>
    </source>
</evidence>
<gene>
    <name evidence="20" type="ORF">RJ641_005938</name>
</gene>
<evidence type="ECO:0000256" key="18">
    <source>
        <dbReference type="SAM" id="Phobius"/>
    </source>
</evidence>
<protein>
    <recommendedName>
        <fullName evidence="2">non-specific serine/threonine protein kinase</fullName>
        <ecNumber evidence="2">2.7.11.1</ecNumber>
    </recommendedName>
</protein>
<keyword evidence="12 18" id="KW-1133">Transmembrane helix</keyword>
<dbReference type="InterPro" id="IPR051716">
    <property type="entry name" value="Plant_RL_S/T_kinase"/>
</dbReference>
<dbReference type="SUPFAM" id="SSF52047">
    <property type="entry name" value="RNI-like"/>
    <property type="match status" value="2"/>
</dbReference>
<dbReference type="Pfam" id="PF08263">
    <property type="entry name" value="LRRNT_2"/>
    <property type="match status" value="1"/>
</dbReference>
<evidence type="ECO:0000256" key="13">
    <source>
        <dbReference type="ARBA" id="ARBA00023136"/>
    </source>
</evidence>
<dbReference type="InterPro" id="IPR003591">
    <property type="entry name" value="Leu-rich_rpt_typical-subtyp"/>
</dbReference>
<keyword evidence="6 18" id="KW-0812">Transmembrane</keyword>
<dbReference type="Pfam" id="PF00069">
    <property type="entry name" value="Pkinase"/>
    <property type="match status" value="1"/>
</dbReference>
<dbReference type="InterPro" id="IPR013210">
    <property type="entry name" value="LRR_N_plant-typ"/>
</dbReference>
<keyword evidence="7" id="KW-0732">Signal</keyword>
<evidence type="ECO:0000256" key="4">
    <source>
        <dbReference type="ARBA" id="ARBA00022614"/>
    </source>
</evidence>
<keyword evidence="3" id="KW-0723">Serine/threonine-protein kinase</keyword>
<keyword evidence="8" id="KW-0677">Repeat</keyword>
<evidence type="ECO:0000256" key="16">
    <source>
        <dbReference type="ARBA" id="ARBA00047899"/>
    </source>
</evidence>
<dbReference type="PANTHER" id="PTHR48053:SF117">
    <property type="entry name" value="PROTEIN KINASE DOMAIN-CONTAINING PROTEIN"/>
    <property type="match status" value="1"/>
</dbReference>
<dbReference type="Gene3D" id="3.80.10.10">
    <property type="entry name" value="Ribonuclease Inhibitor"/>
    <property type="match status" value="4"/>
</dbReference>
<dbReference type="Pfam" id="PF23598">
    <property type="entry name" value="LRR_14"/>
    <property type="match status" value="1"/>
</dbReference>
<evidence type="ECO:0000256" key="10">
    <source>
        <dbReference type="ARBA" id="ARBA00022777"/>
    </source>
</evidence>
<sequence length="956" mass="105315">MTTEISKNMGGTLIALIFLFFFNIGSSYGDDLDLLLSFKSSINDPFRYLSGWDSLVNFCHWNGITCNNSSRVTGMDLSCRNITGNLSSSLFQLPYVEIINLSNNQFSGEIPSQIFTAPSSLKYLNLNGNNLTGEIPRGANSALETLDLSNNVLSGNIHEDIGGFRKLRVLDLGGNLLMGKIPNAITNLTRLEVLTLASNQLVGEISSEISKMKSLKWIYLGYNNFSGKIPPQIGELSSLNHLDLVYNNLTGEIPPAIGNLSQLQYLFLYQNHLKGQIPASIFGLKNLISLDLSDNSLSGEIPETIVQLQNLQILHLFSNNFTGEIPVGISSLSSLQAVQLWSNKFKGEIPKDLGKKGNLTVVDLSTNSLTGKIPENLCRSGSLFKLILFSNFLEGEIPYSLSHCKSLCRVRLQNNRLSGNLPPGLTKLELVYFLDLSGNNLSGEIADRKWKMPSLQMLSLAKNRFTGTLPRSFGSNKLENLDLSENYFTGKIPKAFGNFSELMSFSLSHNKLSGYIPEELSSCTKLVNLDLSHNQFIGRIPPSFAQMPVLGELDLSENQLSGTIPKNLGKVASLVQVNVSHNHLKGSLPVTGAFLAINSSAVAGNELCGGERMAGLPLCKTHRSPVWWFLVTCLLVVLALLLILAMFVMFVHRTRHHLGSINRVESEDGKWELQVFDSKASKSILINDVLSSMNGKNVASSGRKLVTKEINEFGSIPSTVWDEVAEIGKLSHPNIAKLIGTCKSEKGGVLIYEFIDGRILSEVLSTLSWDRRRKIAVGIARALRFLHCNCSKKVLIGDLCPENVIVDGKDEPRLRLSLPGLLMDSKCIILSAYAAPETKERKDVSEKSDIYAFGLILIKLLTGKGPSDPEFSTLENIIEWARYCYSDGHLDMWVDSMIKPSASIFQNEMVQLMNIALHCTACDPSARPSASDLAKSMERCLRPRSRVLGLKFYSTI</sequence>
<dbReference type="Pfam" id="PF00560">
    <property type="entry name" value="LRR_1"/>
    <property type="match status" value="6"/>
</dbReference>
<dbReference type="InterPro" id="IPR000719">
    <property type="entry name" value="Prot_kinase_dom"/>
</dbReference>
<evidence type="ECO:0000256" key="3">
    <source>
        <dbReference type="ARBA" id="ARBA00022527"/>
    </source>
</evidence>
<dbReference type="InterPro" id="IPR011009">
    <property type="entry name" value="Kinase-like_dom_sf"/>
</dbReference>
<dbReference type="SMART" id="SM00369">
    <property type="entry name" value="LRR_TYP"/>
    <property type="match status" value="10"/>
</dbReference>